<dbReference type="EMBL" id="CP013970">
    <property type="protein sequence ID" value="AXF78413.1"/>
    <property type="molecule type" value="Genomic_DNA"/>
</dbReference>
<evidence type="ECO:0000313" key="4">
    <source>
        <dbReference type="Proteomes" id="UP000264980"/>
    </source>
</evidence>
<accession>A0A0M2KKE0</accession>
<dbReference type="RefSeq" id="WP_016190410.1">
    <property type="nucleotide sequence ID" value="NZ_CP013970.1"/>
</dbReference>
<evidence type="ECO:0000313" key="3">
    <source>
        <dbReference type="Proteomes" id="UP000033924"/>
    </source>
</evidence>
<sequence length="113" mass="12340">MTDEIAAISPAKLKEKIQLMQRTLPAPSPRYPDQCIAHWQYQQLNLPVDRRYLCAGQSDNAEPDTAGVKWKPLTLVVSEQSANLDGSCALTATSPCALIPCAQKNAVSITLEM</sequence>
<evidence type="ECO:0000313" key="1">
    <source>
        <dbReference type="EMBL" id="AXF78413.1"/>
    </source>
</evidence>
<evidence type="ECO:0000313" key="2">
    <source>
        <dbReference type="EMBL" id="KKF37466.1"/>
    </source>
</evidence>
<gene>
    <name evidence="1" type="ORF">AV903_24280</name>
    <name evidence="2" type="ORF">SY86_22000</name>
</gene>
<reference evidence="2 3" key="1">
    <citation type="submission" date="2015-01" db="EMBL/GenBank/DDBJ databases">
        <title>Erwinia tracheiphila.</title>
        <authorList>
            <person name="Shapiro L.R."/>
        </authorList>
    </citation>
    <scope>NUCLEOTIDE SEQUENCE [LARGE SCALE GENOMIC DNA]</scope>
    <source>
        <strain evidence="2 3">BuffGH</strain>
    </source>
</reference>
<organism evidence="2 3">
    <name type="scientific">Erwinia tracheiphila</name>
    <dbReference type="NCBI Taxonomy" id="65700"/>
    <lineage>
        <taxon>Bacteria</taxon>
        <taxon>Pseudomonadati</taxon>
        <taxon>Pseudomonadota</taxon>
        <taxon>Gammaproteobacteria</taxon>
        <taxon>Enterobacterales</taxon>
        <taxon>Erwiniaceae</taxon>
        <taxon>Erwinia</taxon>
    </lineage>
</organism>
<dbReference type="PATRIC" id="fig|65700.7.peg.5491"/>
<proteinExistence type="predicted"/>
<reference evidence="1 4" key="2">
    <citation type="submission" date="2016-01" db="EMBL/GenBank/DDBJ databases">
        <authorList>
            <person name="Oliw E.H."/>
        </authorList>
    </citation>
    <scope>NUCLEOTIDE SEQUENCE [LARGE SCALE GENOMIC DNA]</scope>
    <source>
        <strain evidence="1 4">MDcuke</strain>
    </source>
</reference>
<dbReference type="Proteomes" id="UP000264980">
    <property type="component" value="Chromosome"/>
</dbReference>
<name>A0A0M2KKE0_9GAMM</name>
<protein>
    <submittedName>
        <fullName evidence="2">Uncharacterized protein</fullName>
    </submittedName>
</protein>
<dbReference type="Proteomes" id="UP000033924">
    <property type="component" value="Unassembled WGS sequence"/>
</dbReference>
<dbReference type="EMBL" id="JXNU01000003">
    <property type="protein sequence ID" value="KKF37466.1"/>
    <property type="molecule type" value="Genomic_DNA"/>
</dbReference>
<dbReference type="AlphaFoldDB" id="A0A0M2KKE0"/>
<keyword evidence="3" id="KW-1185">Reference proteome</keyword>